<keyword evidence="2" id="KW-1185">Reference proteome</keyword>
<dbReference type="AlphaFoldDB" id="A0A4U6X333"/>
<dbReference type="EMBL" id="PJEX01000549">
    <property type="protein sequence ID" value="TKW49414.1"/>
    <property type="molecule type" value="Genomic_DNA"/>
</dbReference>
<name>A0A4U6X333_9PEZI</name>
<protein>
    <submittedName>
        <fullName evidence="1">Uncharacterized protein</fullName>
    </submittedName>
</protein>
<organism evidence="1 2">
    <name type="scientific">Colletotrichum tanaceti</name>
    <dbReference type="NCBI Taxonomy" id="1306861"/>
    <lineage>
        <taxon>Eukaryota</taxon>
        <taxon>Fungi</taxon>
        <taxon>Dikarya</taxon>
        <taxon>Ascomycota</taxon>
        <taxon>Pezizomycotina</taxon>
        <taxon>Sordariomycetes</taxon>
        <taxon>Hypocreomycetidae</taxon>
        <taxon>Glomerellales</taxon>
        <taxon>Glomerellaceae</taxon>
        <taxon>Colletotrichum</taxon>
        <taxon>Colletotrichum destructivum species complex</taxon>
    </lineage>
</organism>
<dbReference type="Proteomes" id="UP000310108">
    <property type="component" value="Unassembled WGS sequence"/>
</dbReference>
<gene>
    <name evidence="1" type="ORF">CTA1_6262</name>
</gene>
<evidence type="ECO:0000313" key="1">
    <source>
        <dbReference type="EMBL" id="TKW49414.1"/>
    </source>
</evidence>
<proteinExistence type="predicted"/>
<reference evidence="1 2" key="1">
    <citation type="journal article" date="2019" name="PLoS ONE">
        <title>Comparative genome analysis indicates high evolutionary potential of pathogenicity genes in Colletotrichum tanaceti.</title>
        <authorList>
            <person name="Lelwala R.V."/>
            <person name="Korhonen P.K."/>
            <person name="Young N.D."/>
            <person name="Scott J.B."/>
            <person name="Ades P.A."/>
            <person name="Gasser R.B."/>
            <person name="Taylor P.W.J."/>
        </authorList>
    </citation>
    <scope>NUCLEOTIDE SEQUENCE [LARGE SCALE GENOMIC DNA]</scope>
    <source>
        <strain evidence="1">BRIP57314</strain>
    </source>
</reference>
<evidence type="ECO:0000313" key="2">
    <source>
        <dbReference type="Proteomes" id="UP000310108"/>
    </source>
</evidence>
<sequence length="97" mass="9911">MPLVLISVVAGTGAGAGAGPGADRSLMDEDKEAFATQKPCLENHLRPSASALLDRTLAESSKRSQAAASMAAALRIHSLQTLTVPSDGRHGYLGLVG</sequence>
<accession>A0A4U6X333</accession>
<comment type="caution">
    <text evidence="1">The sequence shown here is derived from an EMBL/GenBank/DDBJ whole genome shotgun (WGS) entry which is preliminary data.</text>
</comment>